<sequence>MRMKLFLTLFTVGVILLAGCLPQLFLSSLCSVQYIRPVEQPYSRRLSCEGVVRAQKSAEVYLDTPVIPMEVPVSVGDWVGEGDSLAVIDVSLTQTVLAHSGAVAVEKEAKSGLSQQLEDLYALAESYQIGRDQVDALAQGYTSGYQQSPSVEVGYIPSAIASPIQGIVAKVNLQENILSGKGQMAFSVVDPSGYQVVISIPQSQADDVYEGCQAVIRCNGQTKEYNGTLTKLYPTAENSGAGEATVTAEVLIEDGDSSLRDGYAAKVDLLLEEERQVVMVPFESVRQDRENIEYVYVFEGGKAIRRDIETGVETAEGVEVLAGLAPGEIVLFDPDEPAVSHNFVYLRGEANADAD</sequence>
<gene>
    <name evidence="1" type="ORF">AULFYP135_00832</name>
</gene>
<dbReference type="GO" id="GO:0015562">
    <property type="term" value="F:efflux transmembrane transporter activity"/>
    <property type="evidence" value="ECO:0007669"/>
    <property type="project" value="TreeGrafter"/>
</dbReference>
<dbReference type="PROSITE" id="PS51257">
    <property type="entry name" value="PROKAR_LIPOPROTEIN"/>
    <property type="match status" value="1"/>
</dbReference>
<accession>A0A6N2SAU6</accession>
<dbReference type="Gene3D" id="2.40.30.170">
    <property type="match status" value="1"/>
</dbReference>
<protein>
    <submittedName>
        <fullName evidence="1">Macrolide transporter subunit MacA</fullName>
    </submittedName>
</protein>
<evidence type="ECO:0000313" key="1">
    <source>
        <dbReference type="EMBL" id="VYS90099.1"/>
    </source>
</evidence>
<reference evidence="1" key="1">
    <citation type="submission" date="2019-11" db="EMBL/GenBank/DDBJ databases">
        <authorList>
            <person name="Feng L."/>
        </authorList>
    </citation>
    <scope>NUCLEOTIDE SEQUENCE</scope>
    <source>
        <strain evidence="1">AundefinedLFYP135</strain>
    </source>
</reference>
<dbReference type="PANTHER" id="PTHR30469">
    <property type="entry name" value="MULTIDRUG RESISTANCE PROTEIN MDTA"/>
    <property type="match status" value="1"/>
</dbReference>
<proteinExistence type="predicted"/>
<dbReference type="Gene3D" id="2.40.420.20">
    <property type="match status" value="1"/>
</dbReference>
<name>A0A6N2SAU6_9FIRM</name>
<dbReference type="AlphaFoldDB" id="A0A6N2SAU6"/>
<dbReference type="PANTHER" id="PTHR30469:SF33">
    <property type="entry name" value="SLR1207 PROTEIN"/>
    <property type="match status" value="1"/>
</dbReference>
<dbReference type="GO" id="GO:1990281">
    <property type="term" value="C:efflux pump complex"/>
    <property type="evidence" value="ECO:0007669"/>
    <property type="project" value="TreeGrafter"/>
</dbReference>
<dbReference type="EMBL" id="CACRSL010000003">
    <property type="protein sequence ID" value="VYS90099.1"/>
    <property type="molecule type" value="Genomic_DNA"/>
</dbReference>
<organism evidence="1">
    <name type="scientific">uncultured Anaerotruncus sp</name>
    <dbReference type="NCBI Taxonomy" id="905011"/>
    <lineage>
        <taxon>Bacteria</taxon>
        <taxon>Bacillati</taxon>
        <taxon>Bacillota</taxon>
        <taxon>Clostridia</taxon>
        <taxon>Eubacteriales</taxon>
        <taxon>Oscillospiraceae</taxon>
        <taxon>Anaerotruncus</taxon>
        <taxon>environmental samples</taxon>
    </lineage>
</organism>